<dbReference type="Proteomes" id="UP001479290">
    <property type="component" value="Unassembled WGS sequence"/>
</dbReference>
<accession>A0AAW2AFP5</accession>
<dbReference type="PANTHER" id="PTHR37162">
    <property type="entry name" value="HAT FAMILY DIMERISATION DOMAINCONTAINING PROTEIN-RELATED"/>
    <property type="match status" value="1"/>
</dbReference>
<evidence type="ECO:0000256" key="1">
    <source>
        <dbReference type="SAM" id="MobiDB-lite"/>
    </source>
</evidence>
<organism evidence="2 3">
    <name type="scientific">Culter alburnus</name>
    <name type="common">Topmouth culter</name>
    <dbReference type="NCBI Taxonomy" id="194366"/>
    <lineage>
        <taxon>Eukaryota</taxon>
        <taxon>Metazoa</taxon>
        <taxon>Chordata</taxon>
        <taxon>Craniata</taxon>
        <taxon>Vertebrata</taxon>
        <taxon>Euteleostomi</taxon>
        <taxon>Actinopterygii</taxon>
        <taxon>Neopterygii</taxon>
        <taxon>Teleostei</taxon>
        <taxon>Ostariophysi</taxon>
        <taxon>Cypriniformes</taxon>
        <taxon>Xenocyprididae</taxon>
        <taxon>Xenocypridinae</taxon>
        <taxon>Culter</taxon>
    </lineage>
</organism>
<protein>
    <recommendedName>
        <fullName evidence="4">HAT C-terminal dimerisation domain-containing protein</fullName>
    </recommendedName>
</protein>
<feature type="compositionally biased region" description="Low complexity" evidence="1">
    <location>
        <begin position="341"/>
        <end position="362"/>
    </location>
</feature>
<feature type="compositionally biased region" description="Low complexity" evidence="1">
    <location>
        <begin position="312"/>
        <end position="332"/>
    </location>
</feature>
<feature type="compositionally biased region" description="Low complexity" evidence="1">
    <location>
        <begin position="373"/>
        <end position="392"/>
    </location>
</feature>
<gene>
    <name evidence="2" type="ORF">ABG768_025736</name>
</gene>
<evidence type="ECO:0000313" key="3">
    <source>
        <dbReference type="Proteomes" id="UP001479290"/>
    </source>
</evidence>
<feature type="compositionally biased region" description="Low complexity" evidence="1">
    <location>
        <begin position="447"/>
        <end position="459"/>
    </location>
</feature>
<dbReference type="PANTHER" id="PTHR37162:SF1">
    <property type="entry name" value="BED-TYPE DOMAIN-CONTAINING PROTEIN"/>
    <property type="match status" value="1"/>
</dbReference>
<evidence type="ECO:0000313" key="2">
    <source>
        <dbReference type="EMBL" id="KAK9972429.1"/>
    </source>
</evidence>
<feature type="compositionally biased region" description="Low complexity" evidence="1">
    <location>
        <begin position="425"/>
        <end position="437"/>
    </location>
</feature>
<dbReference type="EMBL" id="JAWDJR010000007">
    <property type="protein sequence ID" value="KAK9972429.1"/>
    <property type="molecule type" value="Genomic_DNA"/>
</dbReference>
<proteinExistence type="predicted"/>
<sequence>MVHLLHVEMVALVRELLSKFMRPKAIPLSHKEILKVDVRSRDLQLSNQRLSVGQFCYNAMNKARVERKVWVGHIYDSLREGYMRSAEFLLKNLPLDNIILTSLSALTPSLIQSDAVVGAFTTLGEALPNVVPPEEIGQLVEECRAYQMDADMLLRVPNYIEGDCRVDVDWWSHVASLKNAERGVKYPTLCKLVKVLLSIFTGPLVEGSFNLMDDILESDRCSMNVETYESLAVIKSTLKARNWTASTMNIDQPLRRSCLSSFQNYQLHLKKKKETAQALKKKRLSEAARILSSKEANKLSQQARKTKRPAISSSAQTSTSSAQASTTSAQQALLKKRRLPQPSSAQASTSSAQASISSAQQSLLKMRRPPQPSSAQASTSSAQASTTSAQQAILKKRPPKPSSAQASISSAQQSLLKMRRPPQPSSTQASTTSAQQALEKRRPPQPSSAQVSTSSAPSQFFPLLYQSKASSTMLKRKGSEDQKQCSSKRKK</sequence>
<name>A0AAW2AFP5_CULAL</name>
<evidence type="ECO:0008006" key="4">
    <source>
        <dbReference type="Google" id="ProtNLM"/>
    </source>
</evidence>
<comment type="caution">
    <text evidence="2">The sequence shown here is derived from an EMBL/GenBank/DDBJ whole genome shotgun (WGS) entry which is preliminary data.</text>
</comment>
<keyword evidence="3" id="KW-1185">Reference proteome</keyword>
<dbReference type="AlphaFoldDB" id="A0AAW2AFP5"/>
<reference evidence="2 3" key="1">
    <citation type="submission" date="2024-05" db="EMBL/GenBank/DDBJ databases">
        <title>A high-quality chromosomal-level genome assembly of Topmouth culter (Culter alburnus).</title>
        <authorList>
            <person name="Zhao H."/>
        </authorList>
    </citation>
    <scope>NUCLEOTIDE SEQUENCE [LARGE SCALE GENOMIC DNA]</scope>
    <source>
        <strain evidence="2">CATC2023</strain>
        <tissue evidence="2">Muscle</tissue>
    </source>
</reference>
<feature type="region of interest" description="Disordered" evidence="1">
    <location>
        <begin position="295"/>
        <end position="491"/>
    </location>
</feature>
<feature type="compositionally biased region" description="Low complexity" evidence="1">
    <location>
        <begin position="402"/>
        <end position="414"/>
    </location>
</feature>